<organism evidence="1">
    <name type="scientific">Oryza punctata</name>
    <name type="common">Red rice</name>
    <dbReference type="NCBI Taxonomy" id="4537"/>
    <lineage>
        <taxon>Eukaryota</taxon>
        <taxon>Viridiplantae</taxon>
        <taxon>Streptophyta</taxon>
        <taxon>Embryophyta</taxon>
        <taxon>Tracheophyta</taxon>
        <taxon>Spermatophyta</taxon>
        <taxon>Magnoliopsida</taxon>
        <taxon>Liliopsida</taxon>
        <taxon>Poales</taxon>
        <taxon>Poaceae</taxon>
        <taxon>BOP clade</taxon>
        <taxon>Oryzoideae</taxon>
        <taxon>Oryzeae</taxon>
        <taxon>Oryzinae</taxon>
        <taxon>Oryza</taxon>
    </lineage>
</organism>
<dbReference type="EnsemblPlants" id="OPUNC07G17140.1">
    <property type="protein sequence ID" value="OPUNC07G17140.1"/>
    <property type="gene ID" value="OPUNC07G17140"/>
</dbReference>
<dbReference type="STRING" id="4537.A0A0E0LM27"/>
<evidence type="ECO:0000313" key="1">
    <source>
        <dbReference type="EnsemblPlants" id="OPUNC07G17140.1"/>
    </source>
</evidence>
<sequence>MPPTARLITSNAFLCHLSSASLPWDFSRLSQPPHPSAVTARAFAGLDAADAFCSFIPSPDHWCHCHFSDGRSVLCAIPEGCDPRSLAKQFVVCDPLHRRYLLLPVIPNNLASLEGVWLEGYPWMGDDDSLFGCVWLLGESVYDGLESEYSTKMLDERI</sequence>
<reference evidence="1" key="1">
    <citation type="submission" date="2015-04" db="UniProtKB">
        <authorList>
            <consortium name="EnsemblPlants"/>
        </authorList>
    </citation>
    <scope>IDENTIFICATION</scope>
</reference>
<protein>
    <submittedName>
        <fullName evidence="1">Uncharacterized protein</fullName>
    </submittedName>
</protein>
<reference evidence="1" key="2">
    <citation type="submission" date="2018-05" db="EMBL/GenBank/DDBJ databases">
        <title>OpunRS2 (Oryza punctata Reference Sequence Version 2).</title>
        <authorList>
            <person name="Zhang J."/>
            <person name="Kudrna D."/>
            <person name="Lee S."/>
            <person name="Talag J."/>
            <person name="Welchert J."/>
            <person name="Wing R.A."/>
        </authorList>
    </citation>
    <scope>NUCLEOTIDE SEQUENCE [LARGE SCALE GENOMIC DNA]</scope>
</reference>
<dbReference type="PANTHER" id="PTHR31264:SF10">
    <property type="entry name" value="GENOME ASSEMBLY, CHROMOSOME: II"/>
    <property type="match status" value="1"/>
</dbReference>
<dbReference type="Proteomes" id="UP000026962">
    <property type="component" value="Chromosome 7"/>
</dbReference>
<accession>A0A0E0LM27</accession>
<dbReference type="Gramene" id="OPUNC07G17140.1">
    <property type="protein sequence ID" value="OPUNC07G17140.1"/>
    <property type="gene ID" value="OPUNC07G17140"/>
</dbReference>
<name>A0A0E0LM27_ORYPU</name>
<proteinExistence type="predicted"/>
<evidence type="ECO:0000313" key="2">
    <source>
        <dbReference type="Proteomes" id="UP000026962"/>
    </source>
</evidence>
<keyword evidence="2" id="KW-1185">Reference proteome</keyword>
<dbReference type="AlphaFoldDB" id="A0A0E0LM27"/>
<dbReference type="PANTHER" id="PTHR31264">
    <property type="entry name" value="OS07G0554500 PROTEIN-RELATED"/>
    <property type="match status" value="1"/>
</dbReference>
<dbReference type="HOGENOM" id="CLU_1672140_0_0_1"/>